<feature type="region of interest" description="Disordered" evidence="2">
    <location>
        <begin position="291"/>
        <end position="329"/>
    </location>
</feature>
<evidence type="ECO:0000313" key="5">
    <source>
        <dbReference type="Proteomes" id="UP000429607"/>
    </source>
</evidence>
<feature type="region of interest" description="Disordered" evidence="2">
    <location>
        <begin position="226"/>
        <end position="276"/>
    </location>
</feature>
<feature type="compositionally biased region" description="Basic and acidic residues" evidence="2">
    <location>
        <begin position="262"/>
        <end position="276"/>
    </location>
</feature>
<sequence length="512" mass="57907">MQLEVTLPVLEVTLPVLVVTLPVCLEQLEVTFLVGSLVLHLELKYMEYLSLVEFTRGLLVDDPQNLADLVARDNAAREAILHGVPASDAEVICQEESAEAMWSRFVDRQTKREYSNYIFTRDEFVSNRYTPDKTIDQWLRKMESLRRQLLHYGKRITDEDYAETLLGHVSRTDRDVVRQFSKHYVVRDGGAIRPVPTAAQVMNALRAESALDERVAYEADAKPAHVCSCGKQTKDDSAKQKPSGSQSKGKPQKGKGRYKPKQKNEGGKQPDKKKETRTCYECGEVGHLRANCPSRKTDSSDKPVVSEFKRWENKKGNGHNNEKRGSKNSSALCCHVRGVSVATATPITTPAGTEMEWVLDSATDVHVCNQRSLLHNVRKDEVHFFQGYDGNAREDEYVGDVTLRVTNNKKPHAEVKVPFSDVLLTPTAPDNLLSMDMLERDGWIVKFGFINTQHVCWLRKDNVELSWNELLQPEAQNVSIPVRSYENPFVRTWNGRFSSSFENPCELGKPLG</sequence>
<dbReference type="EMBL" id="QXFV01000055">
    <property type="protein sequence ID" value="KAE9051162.1"/>
    <property type="molecule type" value="Genomic_DNA"/>
</dbReference>
<dbReference type="InterPro" id="IPR001878">
    <property type="entry name" value="Znf_CCHC"/>
</dbReference>
<keyword evidence="1" id="KW-0862">Zinc</keyword>
<dbReference type="SUPFAM" id="SSF57756">
    <property type="entry name" value="Retrovirus zinc finger-like domains"/>
    <property type="match status" value="1"/>
</dbReference>
<dbReference type="Pfam" id="PF22936">
    <property type="entry name" value="Pol_BBD"/>
    <property type="match status" value="1"/>
</dbReference>
<dbReference type="Pfam" id="PF00098">
    <property type="entry name" value="zf-CCHC"/>
    <property type="match status" value="1"/>
</dbReference>
<feature type="compositionally biased region" description="Basic and acidic residues" evidence="2">
    <location>
        <begin position="307"/>
        <end position="325"/>
    </location>
</feature>
<protein>
    <recommendedName>
        <fullName evidence="3">CCHC-type domain-containing protein</fullName>
    </recommendedName>
</protein>
<dbReference type="Pfam" id="PF14223">
    <property type="entry name" value="Retrotran_gag_2"/>
    <property type="match status" value="1"/>
</dbReference>
<dbReference type="SMART" id="SM00343">
    <property type="entry name" value="ZnF_C2HC"/>
    <property type="match status" value="1"/>
</dbReference>
<evidence type="ECO:0000256" key="1">
    <source>
        <dbReference type="PROSITE-ProRule" id="PRU00047"/>
    </source>
</evidence>
<proteinExistence type="predicted"/>
<gene>
    <name evidence="4" type="ORF">PR001_g1723</name>
</gene>
<dbReference type="GO" id="GO:0008270">
    <property type="term" value="F:zinc ion binding"/>
    <property type="evidence" value="ECO:0007669"/>
    <property type="project" value="UniProtKB-KW"/>
</dbReference>
<keyword evidence="1" id="KW-0863">Zinc-finger</keyword>
<evidence type="ECO:0000256" key="2">
    <source>
        <dbReference type="SAM" id="MobiDB-lite"/>
    </source>
</evidence>
<comment type="caution">
    <text evidence="4">The sequence shown here is derived from an EMBL/GenBank/DDBJ whole genome shotgun (WGS) entry which is preliminary data.</text>
</comment>
<dbReference type="InterPro" id="IPR036875">
    <property type="entry name" value="Znf_CCHC_sf"/>
</dbReference>
<name>A0A6A3PES4_9STRA</name>
<dbReference type="PANTHER" id="PTHR47592:SF27">
    <property type="entry name" value="OS08G0421700 PROTEIN"/>
    <property type="match status" value="1"/>
</dbReference>
<dbReference type="AlphaFoldDB" id="A0A6A3PES4"/>
<evidence type="ECO:0000313" key="4">
    <source>
        <dbReference type="EMBL" id="KAE9051162.1"/>
    </source>
</evidence>
<reference evidence="4 5" key="1">
    <citation type="submission" date="2018-09" db="EMBL/GenBank/DDBJ databases">
        <title>Genomic investigation of the strawberry pathogen Phytophthora fragariae indicates pathogenicity is determined by transcriptional variation in three key races.</title>
        <authorList>
            <person name="Adams T.M."/>
            <person name="Armitage A.D."/>
            <person name="Sobczyk M.K."/>
            <person name="Bates H.J."/>
            <person name="Dunwell J.M."/>
            <person name="Nellist C.F."/>
            <person name="Harrison R.J."/>
        </authorList>
    </citation>
    <scope>NUCLEOTIDE SEQUENCE [LARGE SCALE GENOMIC DNA]</scope>
    <source>
        <strain evidence="4 5">SCRP249</strain>
    </source>
</reference>
<feature type="compositionally biased region" description="Basic residues" evidence="2">
    <location>
        <begin position="250"/>
        <end position="261"/>
    </location>
</feature>
<accession>A0A6A3PES4</accession>
<dbReference type="Proteomes" id="UP000429607">
    <property type="component" value="Unassembled WGS sequence"/>
</dbReference>
<keyword evidence="1" id="KW-0479">Metal-binding</keyword>
<dbReference type="PANTHER" id="PTHR47592">
    <property type="entry name" value="PBF68 PROTEIN"/>
    <property type="match status" value="1"/>
</dbReference>
<organism evidence="4 5">
    <name type="scientific">Phytophthora rubi</name>
    <dbReference type="NCBI Taxonomy" id="129364"/>
    <lineage>
        <taxon>Eukaryota</taxon>
        <taxon>Sar</taxon>
        <taxon>Stramenopiles</taxon>
        <taxon>Oomycota</taxon>
        <taxon>Peronosporomycetes</taxon>
        <taxon>Peronosporales</taxon>
        <taxon>Peronosporaceae</taxon>
        <taxon>Phytophthora</taxon>
    </lineage>
</organism>
<dbReference type="Gene3D" id="4.10.60.10">
    <property type="entry name" value="Zinc finger, CCHC-type"/>
    <property type="match status" value="1"/>
</dbReference>
<feature type="domain" description="CCHC-type" evidence="3">
    <location>
        <begin position="279"/>
        <end position="294"/>
    </location>
</feature>
<dbReference type="InterPro" id="IPR054722">
    <property type="entry name" value="PolX-like_BBD"/>
</dbReference>
<feature type="compositionally biased region" description="Low complexity" evidence="2">
    <location>
        <begin position="240"/>
        <end position="249"/>
    </location>
</feature>
<dbReference type="PROSITE" id="PS50158">
    <property type="entry name" value="ZF_CCHC"/>
    <property type="match status" value="1"/>
</dbReference>
<dbReference type="GO" id="GO:0003676">
    <property type="term" value="F:nucleic acid binding"/>
    <property type="evidence" value="ECO:0007669"/>
    <property type="project" value="InterPro"/>
</dbReference>
<evidence type="ECO:0000259" key="3">
    <source>
        <dbReference type="PROSITE" id="PS50158"/>
    </source>
</evidence>